<sequence length="130" mass="14475">MSQSAPPQPAAAPLQQSPIQRRYYWSIIRHAARATLPAGTPVQAQKYLHNEFKEQILGLEEVRGADGVVALQAISTTSLDHAEFSDYIEAVLSILADAGIDMPDRPEDLLEICPRDLPEPLPRPKRRPRK</sequence>
<keyword evidence="1" id="KW-0614">Plasmid</keyword>
<proteinExistence type="predicted"/>
<reference evidence="1 2" key="1">
    <citation type="journal article" date="2007" name="J. Bacteriol.">
        <title>Whole-genome analysis of the methyl tert-butyl ether-degrading beta-proteobacterium Methylibium petroleiphilum PM1.</title>
        <authorList>
            <person name="Kane S.R."/>
            <person name="Chakicherla A.Y."/>
            <person name="Chain P.S.G."/>
            <person name="Schmidt R."/>
            <person name="Shin M.W."/>
            <person name="Legler T.C."/>
            <person name="Scow K.M."/>
            <person name="Larimer F.W."/>
            <person name="Lucas S.M."/>
            <person name="Richardson P.M."/>
            <person name="Hristova K.R."/>
        </authorList>
    </citation>
    <scope>NUCLEOTIDE SEQUENCE [LARGE SCALE GENOMIC DNA]</scope>
    <source>
        <strain evidence="2">ATCC BAA-1232 / LMG 22953 / PM1</strain>
        <plasmid evidence="1 2">RPME01</plasmid>
    </source>
</reference>
<dbReference type="EMBL" id="CP000556">
    <property type="protein sequence ID" value="ABM97094.1"/>
    <property type="molecule type" value="Genomic_DNA"/>
</dbReference>
<evidence type="ECO:0000313" key="1">
    <source>
        <dbReference type="EMBL" id="ABM97094.1"/>
    </source>
</evidence>
<keyword evidence="2" id="KW-1185">Reference proteome</keyword>
<protein>
    <submittedName>
        <fullName evidence="1">Uncharacterized protein</fullName>
    </submittedName>
</protein>
<dbReference type="Proteomes" id="UP000000366">
    <property type="component" value="Plasmid RPME01"/>
</dbReference>
<gene>
    <name evidence="1" type="ordered locus">Mpe_B0319</name>
</gene>
<dbReference type="InterPro" id="IPR036619">
    <property type="entry name" value="NinB_sf"/>
</dbReference>
<evidence type="ECO:0000313" key="2">
    <source>
        <dbReference type="Proteomes" id="UP000000366"/>
    </source>
</evidence>
<organism evidence="1 2">
    <name type="scientific">Methylibium petroleiphilum (strain ATCC BAA-1232 / LMG 22953 / PM1)</name>
    <dbReference type="NCBI Taxonomy" id="420662"/>
    <lineage>
        <taxon>Bacteria</taxon>
        <taxon>Pseudomonadati</taxon>
        <taxon>Pseudomonadota</taxon>
        <taxon>Betaproteobacteria</taxon>
        <taxon>Burkholderiales</taxon>
        <taxon>Sphaerotilaceae</taxon>
        <taxon>Methylibium</taxon>
    </lineage>
</organism>
<dbReference type="SUPFAM" id="SSF103370">
    <property type="entry name" value="NinB"/>
    <property type="match status" value="1"/>
</dbReference>
<accession>A2SNF5</accession>
<geneLocation type="plasmid" evidence="1 2">
    <name>RPME01</name>
</geneLocation>
<dbReference type="HOGENOM" id="CLU_1935591_0_0_4"/>
<dbReference type="KEGG" id="mpt:Mpe_B0319"/>
<dbReference type="Gene3D" id="1.10.3790.10">
    <property type="entry name" value="NinB"/>
    <property type="match status" value="1"/>
</dbReference>
<dbReference type="AlphaFoldDB" id="A2SNF5"/>
<name>A2SNF5_METPP</name>
<dbReference type="RefSeq" id="WP_011831682.1">
    <property type="nucleotide sequence ID" value="NC_008826.1"/>
</dbReference>